<evidence type="ECO:0000313" key="1">
    <source>
        <dbReference type="EMBL" id="TNN50262.1"/>
    </source>
</evidence>
<dbReference type="AlphaFoldDB" id="A0A4Z2GCB2"/>
<sequence>MIPADSGTAMMERENRSGLSLRRILSRTRLASGLRRAPPATAVSLTENTSSSSGIWPAEKRKHFHRHAIRGALENKENTEIR</sequence>
<dbReference type="Proteomes" id="UP000314294">
    <property type="component" value="Unassembled WGS sequence"/>
</dbReference>
<organism evidence="1 2">
    <name type="scientific">Liparis tanakae</name>
    <name type="common">Tanaka's snailfish</name>
    <dbReference type="NCBI Taxonomy" id="230148"/>
    <lineage>
        <taxon>Eukaryota</taxon>
        <taxon>Metazoa</taxon>
        <taxon>Chordata</taxon>
        <taxon>Craniata</taxon>
        <taxon>Vertebrata</taxon>
        <taxon>Euteleostomi</taxon>
        <taxon>Actinopterygii</taxon>
        <taxon>Neopterygii</taxon>
        <taxon>Teleostei</taxon>
        <taxon>Neoteleostei</taxon>
        <taxon>Acanthomorphata</taxon>
        <taxon>Eupercaria</taxon>
        <taxon>Perciformes</taxon>
        <taxon>Cottioidei</taxon>
        <taxon>Cottales</taxon>
        <taxon>Liparidae</taxon>
        <taxon>Liparis</taxon>
    </lineage>
</organism>
<dbReference type="EMBL" id="SRLO01000625">
    <property type="protein sequence ID" value="TNN50262.1"/>
    <property type="molecule type" value="Genomic_DNA"/>
</dbReference>
<protein>
    <submittedName>
        <fullName evidence="1">Uncharacterized protein</fullName>
    </submittedName>
</protein>
<reference evidence="1 2" key="1">
    <citation type="submission" date="2019-03" db="EMBL/GenBank/DDBJ databases">
        <title>First draft genome of Liparis tanakae, snailfish: a comprehensive survey of snailfish specific genes.</title>
        <authorList>
            <person name="Kim W."/>
            <person name="Song I."/>
            <person name="Jeong J.-H."/>
            <person name="Kim D."/>
            <person name="Kim S."/>
            <person name="Ryu S."/>
            <person name="Song J.Y."/>
            <person name="Lee S.K."/>
        </authorList>
    </citation>
    <scope>NUCLEOTIDE SEQUENCE [LARGE SCALE GENOMIC DNA]</scope>
    <source>
        <tissue evidence="1">Muscle</tissue>
    </source>
</reference>
<keyword evidence="2" id="KW-1185">Reference proteome</keyword>
<evidence type="ECO:0000313" key="2">
    <source>
        <dbReference type="Proteomes" id="UP000314294"/>
    </source>
</evidence>
<name>A0A4Z2GCB2_9TELE</name>
<proteinExistence type="predicted"/>
<comment type="caution">
    <text evidence="1">The sequence shown here is derived from an EMBL/GenBank/DDBJ whole genome shotgun (WGS) entry which is preliminary data.</text>
</comment>
<gene>
    <name evidence="1" type="ORF">EYF80_039547</name>
</gene>
<accession>A0A4Z2GCB2</accession>